<dbReference type="AlphaFoldDB" id="A0A6L9LAZ8"/>
<keyword evidence="5" id="KW-1185">Reference proteome</keyword>
<dbReference type="InterPro" id="IPR025665">
    <property type="entry name" value="Beta-barrel_OMP_2"/>
</dbReference>
<accession>A0A6L9LAZ8</accession>
<proteinExistence type="predicted"/>
<organism evidence="4 5">
    <name type="scientific">Spirosoma terrae</name>
    <dbReference type="NCBI Taxonomy" id="1968276"/>
    <lineage>
        <taxon>Bacteria</taxon>
        <taxon>Pseudomonadati</taxon>
        <taxon>Bacteroidota</taxon>
        <taxon>Cytophagia</taxon>
        <taxon>Cytophagales</taxon>
        <taxon>Cytophagaceae</taxon>
        <taxon>Spirosoma</taxon>
    </lineage>
</organism>
<gene>
    <name evidence="4" type="ORF">GK108_22765</name>
</gene>
<keyword evidence="2" id="KW-0732">Signal</keyword>
<evidence type="ECO:0000313" key="4">
    <source>
        <dbReference type="EMBL" id="NDU97725.1"/>
    </source>
</evidence>
<feature type="compositionally biased region" description="Low complexity" evidence="1">
    <location>
        <begin position="24"/>
        <end position="38"/>
    </location>
</feature>
<evidence type="ECO:0000256" key="2">
    <source>
        <dbReference type="SAM" id="SignalP"/>
    </source>
</evidence>
<dbReference type="EMBL" id="JAAFZH010000012">
    <property type="protein sequence ID" value="NDU97725.1"/>
    <property type="molecule type" value="Genomic_DNA"/>
</dbReference>
<feature type="compositionally biased region" description="Low complexity" evidence="1">
    <location>
        <begin position="98"/>
        <end position="109"/>
    </location>
</feature>
<feature type="domain" description="Outer membrane protein beta-barrel" evidence="3">
    <location>
        <begin position="120"/>
        <end position="271"/>
    </location>
</feature>
<reference evidence="4 5" key="1">
    <citation type="submission" date="2020-02" db="EMBL/GenBank/DDBJ databases">
        <title>Draft genome sequence of two Spirosoma agri KCTC 52727 and Spirosoma terrae KCTC 52035.</title>
        <authorList>
            <person name="Rojas J."/>
            <person name="Ambika Manirajan B."/>
            <person name="Suarez C."/>
            <person name="Ratering S."/>
            <person name="Schnell S."/>
        </authorList>
    </citation>
    <scope>NUCLEOTIDE SEQUENCE [LARGE SCALE GENOMIC DNA]</scope>
    <source>
        <strain evidence="4 5">KCTC 52035</strain>
    </source>
</reference>
<evidence type="ECO:0000256" key="1">
    <source>
        <dbReference type="SAM" id="MobiDB-lite"/>
    </source>
</evidence>
<comment type="caution">
    <text evidence="4">The sequence shown here is derived from an EMBL/GenBank/DDBJ whole genome shotgun (WGS) entry which is preliminary data.</text>
</comment>
<feature type="compositionally biased region" description="Basic and acidic residues" evidence="1">
    <location>
        <begin position="87"/>
        <end position="97"/>
    </location>
</feature>
<dbReference type="Proteomes" id="UP000474175">
    <property type="component" value="Unassembled WGS sequence"/>
</dbReference>
<dbReference type="RefSeq" id="WP_163953449.1">
    <property type="nucleotide sequence ID" value="NZ_JAAFZH010000012.1"/>
</dbReference>
<evidence type="ECO:0000313" key="5">
    <source>
        <dbReference type="Proteomes" id="UP000474175"/>
    </source>
</evidence>
<evidence type="ECO:0000259" key="3">
    <source>
        <dbReference type="Pfam" id="PF13568"/>
    </source>
</evidence>
<name>A0A6L9LAZ8_9BACT</name>
<sequence length="300" mass="31562">MKPLCILVSLCLLVPVLTQAQTGSSATAPKSTTTSQPAVRPPATRPAASDASTSPNRRQELYDQYHGITKKPAPATSPTPATTTSRPARESAPKEEAVPATSSAPAPVVAREEKSTESFNQNSGVRIGVRGGVTYPVFLETTAVDPSLGFVGGVVFQFGRGKLSFQPEINYSRTSQTIPATTFSPKQDYSTDQIVVPLFLKIASGTFDGHRFFVNIGPYGSYITSVGINGIKRDISGSTGRFFYGGAAGVGAMIKLGPGHATIEARGLYELGNDATGFYTDSKTILAEGTIGYVFPLGGR</sequence>
<feature type="chain" id="PRO_5027121719" evidence="2">
    <location>
        <begin position="21"/>
        <end position="300"/>
    </location>
</feature>
<feature type="compositionally biased region" description="Low complexity" evidence="1">
    <location>
        <begin position="70"/>
        <end position="86"/>
    </location>
</feature>
<feature type="signal peptide" evidence="2">
    <location>
        <begin position="1"/>
        <end position="20"/>
    </location>
</feature>
<protein>
    <submittedName>
        <fullName evidence="4">PorT family protein</fullName>
    </submittedName>
</protein>
<dbReference type="Pfam" id="PF13568">
    <property type="entry name" value="OMP_b-brl_2"/>
    <property type="match status" value="1"/>
</dbReference>
<feature type="region of interest" description="Disordered" evidence="1">
    <location>
        <begin position="21"/>
        <end position="119"/>
    </location>
</feature>